<dbReference type="SUPFAM" id="SSF49584">
    <property type="entry name" value="Periplasmic chaperone C-domain"/>
    <property type="match status" value="1"/>
</dbReference>
<feature type="domain" description="Pili assembly chaperone N-terminal" evidence="6">
    <location>
        <begin position="1"/>
        <end position="66"/>
    </location>
</feature>
<dbReference type="InterPro" id="IPR001829">
    <property type="entry name" value="Pili_assmbl_chaperone_bac"/>
</dbReference>
<dbReference type="InterPro" id="IPR036316">
    <property type="entry name" value="Pili_assmbl_chap_C_dom_sf"/>
</dbReference>
<evidence type="ECO:0000256" key="4">
    <source>
        <dbReference type="ARBA" id="ARBA00022764"/>
    </source>
</evidence>
<dbReference type="InterPro" id="IPR016147">
    <property type="entry name" value="Pili_assmbl_chaperone_N"/>
</dbReference>
<evidence type="ECO:0000259" key="7">
    <source>
        <dbReference type="Pfam" id="PF02753"/>
    </source>
</evidence>
<comment type="similarity">
    <text evidence="2">Belongs to the periplasmic pilus chaperone family.</text>
</comment>
<evidence type="ECO:0000256" key="2">
    <source>
        <dbReference type="ARBA" id="ARBA00007399"/>
    </source>
</evidence>
<dbReference type="AlphaFoldDB" id="A0A9P6YEI4"/>
<dbReference type="InterPro" id="IPR050643">
    <property type="entry name" value="Periplasmic_pilus_chap"/>
</dbReference>
<sequence>MFRLDPGTSHSLRVRGIATGAPVDAKEHLYWLNVVDVPPRESGVGDNVIQVAVRFRLKLLYRPEGVGAPSNPDAQVSVRVSAAGLDISNAAPHYFTVGEATLESTAGERALDSFYVAPGETKHLAFPAGFSGPATAIRDSWVDDDGALHAERRELR</sequence>
<evidence type="ECO:0000256" key="3">
    <source>
        <dbReference type="ARBA" id="ARBA00022729"/>
    </source>
</evidence>
<protein>
    <submittedName>
        <fullName evidence="8">Uncharacterized protein</fullName>
    </submittedName>
</protein>
<gene>
    <name evidence="8" type="ORF">G6F50_013735</name>
</gene>
<dbReference type="PANTHER" id="PTHR30251">
    <property type="entry name" value="PILUS ASSEMBLY CHAPERONE"/>
    <property type="match status" value="1"/>
</dbReference>
<dbReference type="GO" id="GO:0071555">
    <property type="term" value="P:cell wall organization"/>
    <property type="evidence" value="ECO:0007669"/>
    <property type="project" value="InterPro"/>
</dbReference>
<dbReference type="EMBL" id="JAANIU010005767">
    <property type="protein sequence ID" value="KAG1545542.1"/>
    <property type="molecule type" value="Genomic_DNA"/>
</dbReference>
<keyword evidence="4" id="KW-0574">Periplasm</keyword>
<name>A0A9P6YEI4_9FUNG</name>
<evidence type="ECO:0000313" key="9">
    <source>
        <dbReference type="Proteomes" id="UP000740926"/>
    </source>
</evidence>
<keyword evidence="5" id="KW-0143">Chaperone</keyword>
<dbReference type="InterPro" id="IPR013783">
    <property type="entry name" value="Ig-like_fold"/>
</dbReference>
<organism evidence="8 9">
    <name type="scientific">Rhizopus delemar</name>
    <dbReference type="NCBI Taxonomy" id="936053"/>
    <lineage>
        <taxon>Eukaryota</taxon>
        <taxon>Fungi</taxon>
        <taxon>Fungi incertae sedis</taxon>
        <taxon>Mucoromycota</taxon>
        <taxon>Mucoromycotina</taxon>
        <taxon>Mucoromycetes</taxon>
        <taxon>Mucorales</taxon>
        <taxon>Mucorineae</taxon>
        <taxon>Rhizopodaceae</taxon>
        <taxon>Rhizopus</taxon>
    </lineage>
</organism>
<evidence type="ECO:0000256" key="5">
    <source>
        <dbReference type="ARBA" id="ARBA00023186"/>
    </source>
</evidence>
<keyword evidence="3" id="KW-0732">Signal</keyword>
<dbReference type="Pfam" id="PF02753">
    <property type="entry name" value="PapD_C"/>
    <property type="match status" value="1"/>
</dbReference>
<dbReference type="Pfam" id="PF00345">
    <property type="entry name" value="PapD_N"/>
    <property type="match status" value="1"/>
</dbReference>
<dbReference type="InterPro" id="IPR016148">
    <property type="entry name" value="Pili_assmbl_chaperone_C"/>
</dbReference>
<comment type="caution">
    <text evidence="8">The sequence shown here is derived from an EMBL/GenBank/DDBJ whole genome shotgun (WGS) entry which is preliminary data.</text>
</comment>
<dbReference type="PRINTS" id="PR00969">
    <property type="entry name" value="CHAPERONPILI"/>
</dbReference>
<dbReference type="Proteomes" id="UP000740926">
    <property type="component" value="Unassembled WGS sequence"/>
</dbReference>
<dbReference type="PANTHER" id="PTHR30251:SF2">
    <property type="entry name" value="FIMBRIAL CHAPERONE YADV-RELATED"/>
    <property type="match status" value="1"/>
</dbReference>
<dbReference type="InterPro" id="IPR008962">
    <property type="entry name" value="PapD-like_sf"/>
</dbReference>
<evidence type="ECO:0000256" key="1">
    <source>
        <dbReference type="ARBA" id="ARBA00004418"/>
    </source>
</evidence>
<dbReference type="GO" id="GO:0042597">
    <property type="term" value="C:periplasmic space"/>
    <property type="evidence" value="ECO:0007669"/>
    <property type="project" value="UniProtKB-SubCell"/>
</dbReference>
<keyword evidence="9" id="KW-1185">Reference proteome</keyword>
<dbReference type="SUPFAM" id="SSF49354">
    <property type="entry name" value="PapD-like"/>
    <property type="match status" value="1"/>
</dbReference>
<accession>A0A9P6YEI4</accession>
<evidence type="ECO:0000313" key="8">
    <source>
        <dbReference type="EMBL" id="KAG1545542.1"/>
    </source>
</evidence>
<comment type="subcellular location">
    <subcellularLocation>
        <location evidence="1">Periplasm</location>
    </subcellularLocation>
</comment>
<evidence type="ECO:0000259" key="6">
    <source>
        <dbReference type="Pfam" id="PF00345"/>
    </source>
</evidence>
<feature type="domain" description="Pili assembly chaperone C-terminal" evidence="7">
    <location>
        <begin position="87"/>
        <end position="148"/>
    </location>
</feature>
<dbReference type="Gene3D" id="2.60.40.10">
    <property type="entry name" value="Immunoglobulins"/>
    <property type="match status" value="2"/>
</dbReference>
<reference evidence="8 9" key="1">
    <citation type="journal article" date="2020" name="Microb. Genom.">
        <title>Genetic diversity of clinical and environmental Mucorales isolates obtained from an investigation of mucormycosis cases among solid organ transplant recipients.</title>
        <authorList>
            <person name="Nguyen M.H."/>
            <person name="Kaul D."/>
            <person name="Muto C."/>
            <person name="Cheng S.J."/>
            <person name="Richter R.A."/>
            <person name="Bruno V.M."/>
            <person name="Liu G."/>
            <person name="Beyhan S."/>
            <person name="Sundermann A.J."/>
            <person name="Mounaud S."/>
            <person name="Pasculle A.W."/>
            <person name="Nierman W.C."/>
            <person name="Driscoll E."/>
            <person name="Cumbie R."/>
            <person name="Clancy C.J."/>
            <person name="Dupont C.L."/>
        </authorList>
    </citation>
    <scope>NUCLEOTIDE SEQUENCE [LARGE SCALE GENOMIC DNA]</scope>
    <source>
        <strain evidence="8 9">GL24</strain>
    </source>
</reference>
<proteinExistence type="inferred from homology"/>